<evidence type="ECO:0000313" key="2">
    <source>
        <dbReference type="Proteomes" id="UP000306509"/>
    </source>
</evidence>
<dbReference type="AlphaFoldDB" id="A0A4U8Q404"/>
<keyword evidence="2" id="KW-1185">Reference proteome</keyword>
<dbReference type="Proteomes" id="UP000306509">
    <property type="component" value="Unassembled WGS sequence"/>
</dbReference>
<name>A0A4U8Q404_9FIRM</name>
<dbReference type="PROSITE" id="PS51257">
    <property type="entry name" value="PROKAR_LIPOPROTEIN"/>
    <property type="match status" value="1"/>
</dbReference>
<dbReference type="RefSeq" id="WP_138003243.1">
    <property type="nucleotide sequence ID" value="NZ_QGQD01000069.1"/>
</dbReference>
<organism evidence="1 2">
    <name type="scientific">Robinsoniella peoriensis</name>
    <dbReference type="NCBI Taxonomy" id="180332"/>
    <lineage>
        <taxon>Bacteria</taxon>
        <taxon>Bacillati</taxon>
        <taxon>Bacillota</taxon>
        <taxon>Clostridia</taxon>
        <taxon>Lachnospirales</taxon>
        <taxon>Lachnospiraceae</taxon>
        <taxon>Robinsoniella</taxon>
    </lineage>
</organism>
<reference evidence="1 2" key="1">
    <citation type="journal article" date="2019" name="Anaerobe">
        <title>Detection of Robinsoniella peoriensis in multiple bone samples of a trauma patient.</title>
        <authorList>
            <person name="Schrottner P."/>
            <person name="Hartwich K."/>
            <person name="Bunk B."/>
            <person name="Schober I."/>
            <person name="Helbig S."/>
            <person name="Rudolph W.W."/>
            <person name="Gunzer F."/>
        </authorList>
    </citation>
    <scope>NUCLEOTIDE SEQUENCE [LARGE SCALE GENOMIC DNA]</scope>
    <source>
        <strain evidence="1 2">DSM 106044</strain>
    </source>
</reference>
<sequence>MVKEIRKRSRQNKQYRQNNRKKWYGMILLAVMLGCTVTACQKTPDQAPVVNKSEGLPKGCIIDKVKDGELKQIDAPEHWKETMERMDGRVTVDADVDIPRLSVSNTPVLELKKANFDNEQLKKLTDYFFKGRKFYQKPQMTKEELSHQITNIENKSGIYGEGTFLMLSKMEWKPRLEELMEKAPDKKQEKIYRKPEFSKPVRSEMEYMWWGTEDEMVRTENNCFWAVVETGEKVDPIIKAFSLNEKAGTAGYFSYSIGDVYDEEFLNSDKEDCIWDRKNRYPQGSKHLDDKEDFIQRCESAMENPAIAIDDAVETGNKILKDLGITGLSLEQCKKAVWFPNPPIWGHGYEDYASDLGENKAAYTLLYSWNLDGISEYRPIRGTLHNDMPELTYNPPFQPEKIEITVTEDGVVGFSWINMAELYQVVAENTKLLPFDKIKDRLAEHLQYIGLPPDGAGGADKDQTVVTFKVKSAELKAAYSTAFNAPDHAWLIPVWVFVVQSSYEGSEMYTMPETVFLNGIDGGFVNPS</sequence>
<comment type="caution">
    <text evidence="1">The sequence shown here is derived from an EMBL/GenBank/DDBJ whole genome shotgun (WGS) entry which is preliminary data.</text>
</comment>
<dbReference type="EMBL" id="QGQD01000069">
    <property type="protein sequence ID" value="TLC99426.1"/>
    <property type="molecule type" value="Genomic_DNA"/>
</dbReference>
<accession>A0A4U8Q404</accession>
<dbReference type="STRING" id="180332.GCA_000797495_05618"/>
<evidence type="ECO:0000313" key="1">
    <source>
        <dbReference type="EMBL" id="TLC99426.1"/>
    </source>
</evidence>
<gene>
    <name evidence="1" type="ORF">DSM106044_03629</name>
</gene>
<protein>
    <submittedName>
        <fullName evidence="1">Uncharacterized protein</fullName>
    </submittedName>
</protein>
<proteinExistence type="predicted"/>